<dbReference type="InterPro" id="IPR023271">
    <property type="entry name" value="Aquaporin-like"/>
</dbReference>
<keyword evidence="4 7" id="KW-0812">Transmembrane</keyword>
<keyword evidence="6 8" id="KW-0472">Membrane</keyword>
<dbReference type="InterPro" id="IPR050363">
    <property type="entry name" value="MIP/Aquaporin"/>
</dbReference>
<evidence type="ECO:0000256" key="8">
    <source>
        <dbReference type="SAM" id="Phobius"/>
    </source>
</evidence>
<reference evidence="9" key="1">
    <citation type="journal article" date="2019" name="bioRxiv">
        <title>The Genome of the Zebra Mussel, Dreissena polymorpha: A Resource for Invasive Species Research.</title>
        <authorList>
            <person name="McCartney M.A."/>
            <person name="Auch B."/>
            <person name="Kono T."/>
            <person name="Mallez S."/>
            <person name="Zhang Y."/>
            <person name="Obille A."/>
            <person name="Becker A."/>
            <person name="Abrahante J.E."/>
            <person name="Garbe J."/>
            <person name="Badalamenti J.P."/>
            <person name="Herman A."/>
            <person name="Mangelson H."/>
            <person name="Liachko I."/>
            <person name="Sullivan S."/>
            <person name="Sone E.D."/>
            <person name="Koren S."/>
            <person name="Silverstein K.A.T."/>
            <person name="Beckman K.B."/>
            <person name="Gohl D.M."/>
        </authorList>
    </citation>
    <scope>NUCLEOTIDE SEQUENCE</scope>
    <source>
        <strain evidence="9">Duluth1</strain>
        <tissue evidence="9">Whole animal</tissue>
    </source>
</reference>
<feature type="transmembrane region" description="Helical" evidence="8">
    <location>
        <begin position="21"/>
        <end position="42"/>
    </location>
</feature>
<dbReference type="Proteomes" id="UP000828390">
    <property type="component" value="Unassembled WGS sequence"/>
</dbReference>
<feature type="transmembrane region" description="Helical" evidence="8">
    <location>
        <begin position="54"/>
        <end position="76"/>
    </location>
</feature>
<feature type="transmembrane region" description="Helical" evidence="8">
    <location>
        <begin position="138"/>
        <end position="164"/>
    </location>
</feature>
<evidence type="ECO:0000256" key="1">
    <source>
        <dbReference type="ARBA" id="ARBA00004141"/>
    </source>
</evidence>
<dbReference type="PANTHER" id="PTHR43829">
    <property type="entry name" value="AQUAPORIN OR AQUAGLYCEROPORIN RELATED"/>
    <property type="match status" value="1"/>
</dbReference>
<dbReference type="GO" id="GO:0015254">
    <property type="term" value="F:glycerol channel activity"/>
    <property type="evidence" value="ECO:0007669"/>
    <property type="project" value="TreeGrafter"/>
</dbReference>
<comment type="similarity">
    <text evidence="2 7">Belongs to the MIP/aquaporin (TC 1.A.8) family.</text>
</comment>
<evidence type="ECO:0000256" key="7">
    <source>
        <dbReference type="RuleBase" id="RU000477"/>
    </source>
</evidence>
<feature type="transmembrane region" description="Helical" evidence="8">
    <location>
        <begin position="97"/>
        <end position="118"/>
    </location>
</feature>
<dbReference type="EMBL" id="JAIWYP010000001">
    <property type="protein sequence ID" value="KAH3885521.1"/>
    <property type="molecule type" value="Genomic_DNA"/>
</dbReference>
<dbReference type="AlphaFoldDB" id="A0A9D4N0L6"/>
<evidence type="ECO:0000256" key="2">
    <source>
        <dbReference type="ARBA" id="ARBA00006175"/>
    </source>
</evidence>
<evidence type="ECO:0000256" key="5">
    <source>
        <dbReference type="ARBA" id="ARBA00022989"/>
    </source>
</evidence>
<proteinExistence type="inferred from homology"/>
<dbReference type="PRINTS" id="PR00783">
    <property type="entry name" value="MINTRINSICP"/>
</dbReference>
<sequence length="358" mass="38661">MMAVFTLQKVCRIKNKWISDGLSEIMCTFMLAFFIFASGAQATLTKNTELMGRALAAGVGLMNAVYCGYSASGGLLNPCITLMFCLTGKLPWKKYPLYVPCQFVGAFIGAAVTYGLYYESLFQDREQDFANVFATFPAPGVSTLTGFFDVAMGCGLLTGCTCMLIDPNNAKTASGVTPIALIFLVYGIVMCVGVQTGAPLNFAVDLSGRLFAALVGYKSFQRENVSDYWFLVVPAGCYTGTIIMVTTYQLLIGNHLPDANLDYTERDNEDRKANKENDTDLEIRRATLQSESCSVLDGVNGIHGANLNGYTMDELEIGGLIPITNSGITTNCIPEAVVQRGDINPTSIHSQLPQVASL</sequence>
<dbReference type="PANTHER" id="PTHR43829:SF9">
    <property type="entry name" value="AQUAPORIN-9"/>
    <property type="match status" value="1"/>
</dbReference>
<dbReference type="Gene3D" id="1.20.1080.10">
    <property type="entry name" value="Glycerol uptake facilitator protein"/>
    <property type="match status" value="1"/>
</dbReference>
<evidence type="ECO:0000256" key="4">
    <source>
        <dbReference type="ARBA" id="ARBA00022692"/>
    </source>
</evidence>
<organism evidence="9 10">
    <name type="scientific">Dreissena polymorpha</name>
    <name type="common">Zebra mussel</name>
    <name type="synonym">Mytilus polymorpha</name>
    <dbReference type="NCBI Taxonomy" id="45954"/>
    <lineage>
        <taxon>Eukaryota</taxon>
        <taxon>Metazoa</taxon>
        <taxon>Spiralia</taxon>
        <taxon>Lophotrochozoa</taxon>
        <taxon>Mollusca</taxon>
        <taxon>Bivalvia</taxon>
        <taxon>Autobranchia</taxon>
        <taxon>Heteroconchia</taxon>
        <taxon>Euheterodonta</taxon>
        <taxon>Imparidentia</taxon>
        <taxon>Neoheterodontei</taxon>
        <taxon>Myida</taxon>
        <taxon>Dreissenoidea</taxon>
        <taxon>Dreissenidae</taxon>
        <taxon>Dreissena</taxon>
    </lineage>
</organism>
<keyword evidence="10" id="KW-1185">Reference proteome</keyword>
<reference evidence="9" key="2">
    <citation type="submission" date="2020-11" db="EMBL/GenBank/DDBJ databases">
        <authorList>
            <person name="McCartney M.A."/>
            <person name="Auch B."/>
            <person name="Kono T."/>
            <person name="Mallez S."/>
            <person name="Becker A."/>
            <person name="Gohl D.M."/>
            <person name="Silverstein K.A.T."/>
            <person name="Koren S."/>
            <person name="Bechman K.B."/>
            <person name="Herman A."/>
            <person name="Abrahante J.E."/>
            <person name="Garbe J."/>
        </authorList>
    </citation>
    <scope>NUCLEOTIDE SEQUENCE</scope>
    <source>
        <strain evidence="9">Duluth1</strain>
        <tissue evidence="9">Whole animal</tissue>
    </source>
</reference>
<comment type="caution">
    <text evidence="9">The sequence shown here is derived from an EMBL/GenBank/DDBJ whole genome shotgun (WGS) entry which is preliminary data.</text>
</comment>
<feature type="transmembrane region" description="Helical" evidence="8">
    <location>
        <begin position="228"/>
        <end position="251"/>
    </location>
</feature>
<evidence type="ECO:0000256" key="3">
    <source>
        <dbReference type="ARBA" id="ARBA00022448"/>
    </source>
</evidence>
<dbReference type="SUPFAM" id="SSF81338">
    <property type="entry name" value="Aquaporin-like"/>
    <property type="match status" value="1"/>
</dbReference>
<evidence type="ECO:0000256" key="6">
    <source>
        <dbReference type="ARBA" id="ARBA00023136"/>
    </source>
</evidence>
<feature type="transmembrane region" description="Helical" evidence="8">
    <location>
        <begin position="176"/>
        <end position="198"/>
    </location>
</feature>
<evidence type="ECO:0000313" key="10">
    <source>
        <dbReference type="Proteomes" id="UP000828390"/>
    </source>
</evidence>
<keyword evidence="3 7" id="KW-0813">Transport</keyword>
<dbReference type="GO" id="GO:0005886">
    <property type="term" value="C:plasma membrane"/>
    <property type="evidence" value="ECO:0007669"/>
    <property type="project" value="TreeGrafter"/>
</dbReference>
<name>A0A9D4N0L6_DREPO</name>
<protein>
    <submittedName>
        <fullName evidence="9">Uncharacterized protein</fullName>
    </submittedName>
</protein>
<dbReference type="GO" id="GO:0015250">
    <property type="term" value="F:water channel activity"/>
    <property type="evidence" value="ECO:0007669"/>
    <property type="project" value="TreeGrafter"/>
</dbReference>
<accession>A0A9D4N0L6</accession>
<keyword evidence="5 8" id="KW-1133">Transmembrane helix</keyword>
<comment type="subcellular location">
    <subcellularLocation>
        <location evidence="1">Membrane</location>
        <topology evidence="1">Multi-pass membrane protein</topology>
    </subcellularLocation>
</comment>
<dbReference type="InterPro" id="IPR000425">
    <property type="entry name" value="MIP"/>
</dbReference>
<evidence type="ECO:0000313" key="9">
    <source>
        <dbReference type="EMBL" id="KAH3885521.1"/>
    </source>
</evidence>
<dbReference type="Pfam" id="PF00230">
    <property type="entry name" value="MIP"/>
    <property type="match status" value="1"/>
</dbReference>
<gene>
    <name evidence="9" type="ORF">DPMN_009516</name>
</gene>